<keyword evidence="2" id="KW-1185">Reference proteome</keyword>
<evidence type="ECO:0000313" key="1">
    <source>
        <dbReference type="EMBL" id="CAG8755392.1"/>
    </source>
</evidence>
<organism evidence="1 2">
    <name type="scientific">Gigaspora margarita</name>
    <dbReference type="NCBI Taxonomy" id="4874"/>
    <lineage>
        <taxon>Eukaryota</taxon>
        <taxon>Fungi</taxon>
        <taxon>Fungi incertae sedis</taxon>
        <taxon>Mucoromycota</taxon>
        <taxon>Glomeromycotina</taxon>
        <taxon>Glomeromycetes</taxon>
        <taxon>Diversisporales</taxon>
        <taxon>Gigasporaceae</taxon>
        <taxon>Gigaspora</taxon>
    </lineage>
</organism>
<reference evidence="1 2" key="1">
    <citation type="submission" date="2021-06" db="EMBL/GenBank/DDBJ databases">
        <authorList>
            <person name="Kallberg Y."/>
            <person name="Tangrot J."/>
            <person name="Rosling A."/>
        </authorList>
    </citation>
    <scope>NUCLEOTIDE SEQUENCE [LARGE SCALE GENOMIC DNA]</scope>
    <source>
        <strain evidence="1 2">120-4 pot B 10/14</strain>
    </source>
</reference>
<dbReference type="Proteomes" id="UP000789901">
    <property type="component" value="Unassembled WGS sequence"/>
</dbReference>
<evidence type="ECO:0000313" key="2">
    <source>
        <dbReference type="Proteomes" id="UP000789901"/>
    </source>
</evidence>
<name>A0ABN7VBV6_GIGMA</name>
<dbReference type="EMBL" id="CAJVQB010012429">
    <property type="protein sequence ID" value="CAG8755392.1"/>
    <property type="molecule type" value="Genomic_DNA"/>
</dbReference>
<proteinExistence type="predicted"/>
<sequence length="107" mass="11857">MFIIQIEKSNFNLSKLTKYLTIIQENPQTTTFYSSIHATSSAISTSTLSTQPIVLLTQSLANLLSNINTNKTFETQSFVKHTYSSKLKSYTNSLSSTLGPLTSTKNL</sequence>
<comment type="caution">
    <text evidence="1">The sequence shown here is derived from an EMBL/GenBank/DDBJ whole genome shotgun (WGS) entry which is preliminary data.</text>
</comment>
<accession>A0ABN7VBV6</accession>
<gene>
    <name evidence="1" type="ORF">GMARGA_LOCUS16844</name>
</gene>
<protein>
    <submittedName>
        <fullName evidence="1">6564_t:CDS:1</fullName>
    </submittedName>
</protein>